<dbReference type="InterPro" id="IPR016181">
    <property type="entry name" value="Acyl_CoA_acyltransferase"/>
</dbReference>
<dbReference type="EC" id="2.3.1.-" evidence="1"/>
<dbReference type="GO" id="GO:0016746">
    <property type="term" value="F:acyltransferase activity"/>
    <property type="evidence" value="ECO:0007669"/>
    <property type="project" value="UniProtKB-KW"/>
</dbReference>
<dbReference type="EMBL" id="FR687360">
    <property type="protein sequence ID" value="CBW76696.1"/>
    <property type="molecule type" value="Genomic_DNA"/>
</dbReference>
<dbReference type="RefSeq" id="WP_013428557.1">
    <property type="nucleotide sequence ID" value="NC_014718.1"/>
</dbReference>
<keyword evidence="1" id="KW-0012">Acyltransferase</keyword>
<geneLocation type="plasmid" evidence="1 2">
    <name>pBRH01</name>
</geneLocation>
<dbReference type="KEGG" id="brh:RBRH_00615"/>
<dbReference type="SUPFAM" id="SSF55729">
    <property type="entry name" value="Acyl-CoA N-acyltransferases (Nat)"/>
    <property type="match status" value="1"/>
</dbReference>
<protein>
    <submittedName>
        <fullName evidence="1">Acetyltransferase</fullName>
        <ecNumber evidence="1">2.3.1.-</ecNumber>
    </submittedName>
</protein>
<proteinExistence type="predicted"/>
<reference evidence="1 2" key="1">
    <citation type="journal article" date="2011" name="J. Bacteriol.">
        <title>Complete genome sequence of Burkholderia rhizoxinica, an endosymbiont of Rhizopus microsporus.</title>
        <authorList>
            <person name="Lackner G."/>
            <person name="Moebius N."/>
            <person name="Partida-Martinez L."/>
            <person name="Hertweck C."/>
        </authorList>
    </citation>
    <scope>NUCLEOTIDE SEQUENCE [LARGE SCALE GENOMIC DNA]</scope>
    <source>
        <strain evidence="2">DSM 19002 / CIP 109453 / HKI 454</strain>
        <plasmid evidence="1 2">pBRH01</plasmid>
    </source>
</reference>
<dbReference type="HOGENOM" id="CLU_2491946_0_0_4"/>
<organism evidence="1 2">
    <name type="scientific">Mycetohabitans rhizoxinica (strain DSM 19002 / CIP 109453 / HKI 454)</name>
    <name type="common">Paraburkholderia rhizoxinica</name>
    <dbReference type="NCBI Taxonomy" id="882378"/>
    <lineage>
        <taxon>Bacteria</taxon>
        <taxon>Pseudomonadati</taxon>
        <taxon>Pseudomonadota</taxon>
        <taxon>Betaproteobacteria</taxon>
        <taxon>Burkholderiales</taxon>
        <taxon>Burkholderiaceae</taxon>
        <taxon>Mycetohabitans</taxon>
    </lineage>
</organism>
<name>E5AUC2_MYCRK</name>
<gene>
    <name evidence="1" type="ordered locus">RBRH_00615</name>
</gene>
<accession>E5AUC2</accession>
<sequence length="86" mass="9673">MLHISNEEDALHIRDLQLASEVGGAGGGTFLLETVHAWARRRCLRILRLHMFADNPVTRLDARRGYQDVGGQLADFGMIKQMERVA</sequence>
<dbReference type="AlphaFoldDB" id="E5AUC2"/>
<keyword evidence="1" id="KW-0808">Transferase</keyword>
<dbReference type="Proteomes" id="UP000007437">
    <property type="component" value="Plasmid pBRH01"/>
</dbReference>
<keyword evidence="1" id="KW-0614">Plasmid</keyword>
<dbReference type="Gene3D" id="3.40.630.30">
    <property type="match status" value="1"/>
</dbReference>
<dbReference type="eggNOG" id="COG0456">
    <property type="taxonomic scope" value="Bacteria"/>
</dbReference>
<evidence type="ECO:0000313" key="1">
    <source>
        <dbReference type="EMBL" id="CBW76696.1"/>
    </source>
</evidence>
<evidence type="ECO:0000313" key="2">
    <source>
        <dbReference type="Proteomes" id="UP000007437"/>
    </source>
</evidence>